<dbReference type="GO" id="GO:0005886">
    <property type="term" value="C:plasma membrane"/>
    <property type="evidence" value="ECO:0007669"/>
    <property type="project" value="TreeGrafter"/>
</dbReference>
<dbReference type="InterPro" id="IPR036028">
    <property type="entry name" value="SH3-like_dom_sf"/>
</dbReference>
<dbReference type="InterPro" id="IPR035537">
    <property type="entry name" value="DLG5_SH3"/>
</dbReference>
<dbReference type="CDD" id="cd11860">
    <property type="entry name" value="SH3_DLG5"/>
    <property type="match status" value="1"/>
</dbReference>
<dbReference type="PANTHER" id="PTHR46360:SF1">
    <property type="entry name" value="DISKS LARGE HOMOLOG 5"/>
    <property type="match status" value="1"/>
</dbReference>
<dbReference type="Gene3D" id="2.30.30.40">
    <property type="entry name" value="SH3 Domains"/>
    <property type="match status" value="1"/>
</dbReference>
<dbReference type="InterPro" id="IPR053004">
    <property type="entry name" value="MAGUK_Signaling_Regulators"/>
</dbReference>
<dbReference type="InterPro" id="IPR001478">
    <property type="entry name" value="PDZ"/>
</dbReference>
<accession>A0A0N4V2Z9</accession>
<dbReference type="Pfam" id="PF00595">
    <property type="entry name" value="PDZ"/>
    <property type="match status" value="1"/>
</dbReference>
<feature type="coiled-coil region" evidence="1">
    <location>
        <begin position="47"/>
        <end position="81"/>
    </location>
</feature>
<dbReference type="GO" id="GO:0035331">
    <property type="term" value="P:negative regulation of hippo signaling"/>
    <property type="evidence" value="ECO:0007669"/>
    <property type="project" value="TreeGrafter"/>
</dbReference>
<dbReference type="EMBL" id="UXUI01007766">
    <property type="protein sequence ID" value="VDD89361.1"/>
    <property type="molecule type" value="Genomic_DNA"/>
</dbReference>
<name>A0A0N4V2Z9_ENTVE</name>
<organism evidence="6">
    <name type="scientific">Enterobius vermicularis</name>
    <name type="common">Human pinworm</name>
    <dbReference type="NCBI Taxonomy" id="51028"/>
    <lineage>
        <taxon>Eukaryota</taxon>
        <taxon>Metazoa</taxon>
        <taxon>Ecdysozoa</taxon>
        <taxon>Nematoda</taxon>
        <taxon>Chromadorea</taxon>
        <taxon>Rhabditida</taxon>
        <taxon>Spirurina</taxon>
        <taxon>Oxyuridomorpha</taxon>
        <taxon>Oxyuroidea</taxon>
        <taxon>Oxyuridae</taxon>
        <taxon>Enterobius</taxon>
    </lineage>
</organism>
<evidence type="ECO:0000256" key="1">
    <source>
        <dbReference type="SAM" id="Coils"/>
    </source>
</evidence>
<keyword evidence="5" id="KW-1185">Reference proteome</keyword>
<dbReference type="PANTHER" id="PTHR46360">
    <property type="entry name" value="DISKS LARGE HOMOLOG 5"/>
    <property type="match status" value="1"/>
</dbReference>
<evidence type="ECO:0000313" key="5">
    <source>
        <dbReference type="Proteomes" id="UP000274131"/>
    </source>
</evidence>
<dbReference type="Gene3D" id="2.30.42.10">
    <property type="match status" value="3"/>
</dbReference>
<dbReference type="WBParaSite" id="EVEC_0000440401-mRNA-1">
    <property type="protein sequence ID" value="EVEC_0000440401-mRNA-1"/>
    <property type="gene ID" value="EVEC_0000440401"/>
</dbReference>
<dbReference type="Gene3D" id="3.40.50.300">
    <property type="entry name" value="P-loop containing nucleotide triphosphate hydrolases"/>
    <property type="match status" value="1"/>
</dbReference>
<dbReference type="SMART" id="SM00228">
    <property type="entry name" value="PDZ"/>
    <property type="match status" value="3"/>
</dbReference>
<gene>
    <name evidence="4" type="ORF">EVEC_LOCUS4112</name>
</gene>
<dbReference type="SUPFAM" id="SSF52540">
    <property type="entry name" value="P-loop containing nucleoside triphosphate hydrolases"/>
    <property type="match status" value="1"/>
</dbReference>
<dbReference type="Proteomes" id="UP000274131">
    <property type="component" value="Unassembled WGS sequence"/>
</dbReference>
<evidence type="ECO:0000313" key="4">
    <source>
        <dbReference type="EMBL" id="VDD89361.1"/>
    </source>
</evidence>
<reference evidence="6" key="1">
    <citation type="submission" date="2017-02" db="UniProtKB">
        <authorList>
            <consortium name="WormBaseParasite"/>
        </authorList>
    </citation>
    <scope>IDENTIFICATION</scope>
</reference>
<dbReference type="SUPFAM" id="SSF50156">
    <property type="entry name" value="PDZ domain-like"/>
    <property type="match status" value="3"/>
</dbReference>
<protein>
    <submittedName>
        <fullName evidence="6">PDZ domain-containing protein</fullName>
    </submittedName>
</protein>
<dbReference type="PROSITE" id="PS50052">
    <property type="entry name" value="GUANYLATE_KINASE_2"/>
    <property type="match status" value="1"/>
</dbReference>
<feature type="domain" description="PDZ" evidence="3">
    <location>
        <begin position="537"/>
        <end position="617"/>
    </location>
</feature>
<dbReference type="AlphaFoldDB" id="A0A0N4V2Z9"/>
<feature type="domain" description="PDZ" evidence="3">
    <location>
        <begin position="95"/>
        <end position="170"/>
    </location>
</feature>
<dbReference type="InterPro" id="IPR008144">
    <property type="entry name" value="Guanylate_kin-like_dom"/>
</dbReference>
<dbReference type="InterPro" id="IPR027417">
    <property type="entry name" value="P-loop_NTPase"/>
</dbReference>
<keyword evidence="1" id="KW-0175">Coiled coil</keyword>
<dbReference type="PROSITE" id="PS50106">
    <property type="entry name" value="PDZ"/>
    <property type="match status" value="2"/>
</dbReference>
<dbReference type="SUPFAM" id="SSF50044">
    <property type="entry name" value="SH3-domain"/>
    <property type="match status" value="1"/>
</dbReference>
<dbReference type="OrthoDB" id="10067129at2759"/>
<evidence type="ECO:0000313" key="6">
    <source>
        <dbReference type="WBParaSite" id="EVEC_0000440401-mRNA-1"/>
    </source>
</evidence>
<proteinExistence type="predicted"/>
<evidence type="ECO:0000259" key="2">
    <source>
        <dbReference type="PROSITE" id="PS50052"/>
    </source>
</evidence>
<dbReference type="CDD" id="cd00136">
    <property type="entry name" value="PDZ_canonical"/>
    <property type="match status" value="1"/>
</dbReference>
<feature type="domain" description="Guanylate kinase-like" evidence="2">
    <location>
        <begin position="825"/>
        <end position="963"/>
    </location>
</feature>
<dbReference type="InterPro" id="IPR036034">
    <property type="entry name" value="PDZ_sf"/>
</dbReference>
<evidence type="ECO:0000259" key="3">
    <source>
        <dbReference type="PROSITE" id="PS50106"/>
    </source>
</evidence>
<sequence>MSLEDCKAVEGAVFQKVSTAKSNANIDKKDLYLRVNIEEAVSSSKRGEAAREEIERLRSLCKKLEKERNDALLKLNFLDEEIVEDAVTNVWDTLTFHLNLPSASPNLGVILGGGKGDDIVGHESPIYIKEILPGSPFEPHLQKMDYITEVNGIEVAGMDQHSVTSILSNSKKLTIVRKLGIEFETGVMISELRDDVGLDSGLCVGARLFHVNGIPVTDPLQAKALVQGFYLGTVAENRKKLILGVSNRKLGMNSSSTMSSRATTTAIQDKQPRTRILNKIQEKLFGRSGNEKARAVIAKANLDACAGDLTSYRHGSLRIPSSRVNILSDELVRTGSLRATLRSGDQRQPIPGIWADKIYHRQSQSHDENVKRTWPKGCPESLLGKQTVCVRPSVTTVFSSTSTQPTNNDGRKLPRVTLSTQCTAQRSYPSERFQSTPNSVCGTTARIVTSTNTLMQPKLVGVAHAQRINTIPEPPPYPGQHPSIHPSIDSLSLTSSNSYLVVPQSSSASFQHGYSVTDTVRKQSNQYLSEEEKDVRCVVIHQDEKSDDFGIELENLNGGVVISRVRGAAKSLLHVGEQLIDVNGVNMRLVDKDAASRVLKQLGHHNEEITLTVKETKEGPRWVHSNRKDVQLCGGNGVGILIERRLGELKVGERILEIDGKDVRRATFEEARRALDAGQSEIVNLLCEYDGGARYERLQNGADPDSFYIKVNIDRPAKNSDELELKKGEILYVDYTMFGNKMGKWRAWRIDHEGRQRQCGVIPSFARICDEEARRTRRTRGRSSEAIYPGKFLYERVERVSSSQKRPLILFSAYVAPFMQTLIDEHGDKSVRRREELFEVISVSALQQIINNGYHCVLDVAPQAVAKLRAMHLYPIFIRIKFKNVKQRYIGIISRFFQLREFAEECGDERLNNKTAKELMERAESMDSQLRSMECTVSAISVGSHHGRNAVRYVCHQIVATVEHEQKRSVWAPANCNQNMNSS</sequence>
<dbReference type="STRING" id="51028.A0A0N4V2Z9"/>
<reference evidence="4 5" key="2">
    <citation type="submission" date="2018-10" db="EMBL/GenBank/DDBJ databases">
        <authorList>
            <consortium name="Pathogen Informatics"/>
        </authorList>
    </citation>
    <scope>NUCLEOTIDE SEQUENCE [LARGE SCALE GENOMIC DNA]</scope>
</reference>